<dbReference type="InterPro" id="IPR019734">
    <property type="entry name" value="TPR_rpt"/>
</dbReference>
<accession>A0A8J3B8Z0</accession>
<dbReference type="Pfam" id="PF07719">
    <property type="entry name" value="TPR_2"/>
    <property type="match status" value="1"/>
</dbReference>
<dbReference type="SMART" id="SM00028">
    <property type="entry name" value="TPR"/>
    <property type="match status" value="2"/>
</dbReference>
<evidence type="ECO:0000313" key="4">
    <source>
        <dbReference type="EMBL" id="GGJ84822.1"/>
    </source>
</evidence>
<dbReference type="RefSeq" id="WP_189169125.1">
    <property type="nucleotide sequence ID" value="NZ_BMQB01000002.1"/>
</dbReference>
<evidence type="ECO:0000256" key="1">
    <source>
        <dbReference type="ARBA" id="ARBA00022737"/>
    </source>
</evidence>
<dbReference type="EMBL" id="BMQB01000002">
    <property type="protein sequence ID" value="GGJ84822.1"/>
    <property type="molecule type" value="Genomic_DNA"/>
</dbReference>
<dbReference type="InterPro" id="IPR032774">
    <property type="entry name" value="WG_beta_rep"/>
</dbReference>
<keyword evidence="5" id="KW-1185">Reference proteome</keyword>
<organism evidence="4 5">
    <name type="scientific">Pilimelia anulata</name>
    <dbReference type="NCBI Taxonomy" id="53371"/>
    <lineage>
        <taxon>Bacteria</taxon>
        <taxon>Bacillati</taxon>
        <taxon>Actinomycetota</taxon>
        <taxon>Actinomycetes</taxon>
        <taxon>Micromonosporales</taxon>
        <taxon>Micromonosporaceae</taxon>
        <taxon>Pilimelia</taxon>
    </lineage>
</organism>
<dbReference type="Gene3D" id="1.25.40.10">
    <property type="entry name" value="Tetratricopeptide repeat domain"/>
    <property type="match status" value="1"/>
</dbReference>
<feature type="region of interest" description="Disordered" evidence="3">
    <location>
        <begin position="1"/>
        <end position="80"/>
    </location>
</feature>
<name>A0A8J3B8Z0_9ACTN</name>
<keyword evidence="1" id="KW-0677">Repeat</keyword>
<dbReference type="Proteomes" id="UP000649739">
    <property type="component" value="Unassembled WGS sequence"/>
</dbReference>
<evidence type="ECO:0000313" key="5">
    <source>
        <dbReference type="Proteomes" id="UP000649739"/>
    </source>
</evidence>
<evidence type="ECO:0000256" key="3">
    <source>
        <dbReference type="SAM" id="MobiDB-lite"/>
    </source>
</evidence>
<sequence>MTVNPFSARPATAPEWALRDTGCWPRAEHPSADADRRAAPPGRPGVYRGAAPVPTPPAGAVRRQYPGRRPPAPSAPPATVRADALTADDRDGDDIEARLAACRGHLDPRTLREVVTQPGRVRALRDDLGRALTRAPHDEHRARLLSLRAVASRLLGDLGEALRDGEWALDHARAAAELRQLAVVRARLAHVHQWRGDFGTADRLLALAASAELPDALRAGVHEQAGRSCYEQGRLVEALQHFDEAVALCPGVRAPIMARIELALAAIAERAGRHGFGPRPRLRTALLGVPPAPVPTRDARTGAWGYADAAGRPLLPAAFRQAQPFGDGMAWVQPDDSGGWQLIDATGTPRTPALYEDVRPFRHGVAAVRREGWGAIDIAGRVVVPLRYRGFTTALADGRYLDGFSEEGLAVVDTGDRRGVLDRTGRQLVEPRYRSVVIHPLAFLIVDGRGRWGALDRRGRPLITPTHSDRRALDAALGRRLRVDAPVL</sequence>
<comment type="caution">
    <text evidence="4">The sequence shown here is derived from an EMBL/GenBank/DDBJ whole genome shotgun (WGS) entry which is preliminary data.</text>
</comment>
<feature type="compositionally biased region" description="Basic and acidic residues" evidence="3">
    <location>
        <begin position="26"/>
        <end position="38"/>
    </location>
</feature>
<dbReference type="InterPro" id="IPR013105">
    <property type="entry name" value="TPR_2"/>
</dbReference>
<dbReference type="PANTHER" id="PTHR37841:SF1">
    <property type="entry name" value="DUF3298 DOMAIN-CONTAINING PROTEIN"/>
    <property type="match status" value="1"/>
</dbReference>
<reference evidence="4" key="2">
    <citation type="submission" date="2020-09" db="EMBL/GenBank/DDBJ databases">
        <authorList>
            <person name="Sun Q."/>
            <person name="Ohkuma M."/>
        </authorList>
    </citation>
    <scope>NUCLEOTIDE SEQUENCE</scope>
    <source>
        <strain evidence="4">JCM 3090</strain>
    </source>
</reference>
<dbReference type="InterPro" id="IPR011990">
    <property type="entry name" value="TPR-like_helical_dom_sf"/>
</dbReference>
<evidence type="ECO:0008006" key="6">
    <source>
        <dbReference type="Google" id="ProtNLM"/>
    </source>
</evidence>
<keyword evidence="2" id="KW-0802">TPR repeat</keyword>
<evidence type="ECO:0000256" key="2">
    <source>
        <dbReference type="ARBA" id="ARBA00022803"/>
    </source>
</evidence>
<gene>
    <name evidence="4" type="ORF">GCM10010123_13080</name>
</gene>
<dbReference type="SUPFAM" id="SSF48452">
    <property type="entry name" value="TPR-like"/>
    <property type="match status" value="1"/>
</dbReference>
<proteinExistence type="predicted"/>
<dbReference type="AlphaFoldDB" id="A0A8J3B8Z0"/>
<dbReference type="Pfam" id="PF14903">
    <property type="entry name" value="WG_beta_rep"/>
    <property type="match status" value="2"/>
</dbReference>
<reference evidence="4" key="1">
    <citation type="journal article" date="2014" name="Int. J. Syst. Evol. Microbiol.">
        <title>Complete genome sequence of Corynebacterium casei LMG S-19264T (=DSM 44701T), isolated from a smear-ripened cheese.</title>
        <authorList>
            <consortium name="US DOE Joint Genome Institute (JGI-PGF)"/>
            <person name="Walter F."/>
            <person name="Albersmeier A."/>
            <person name="Kalinowski J."/>
            <person name="Ruckert C."/>
        </authorList>
    </citation>
    <scope>NUCLEOTIDE SEQUENCE</scope>
    <source>
        <strain evidence="4">JCM 3090</strain>
    </source>
</reference>
<protein>
    <recommendedName>
        <fullName evidence="6">WG containing repeat-containing protein</fullName>
    </recommendedName>
</protein>
<dbReference type="PANTHER" id="PTHR37841">
    <property type="entry name" value="GLR2918 PROTEIN"/>
    <property type="match status" value="1"/>
</dbReference>